<dbReference type="RefSeq" id="WP_158300444.1">
    <property type="nucleotide sequence ID" value="NZ_CP018863.1"/>
</dbReference>
<reference evidence="2 3" key="1">
    <citation type="submission" date="2016-10" db="EMBL/GenBank/DDBJ databases">
        <authorList>
            <person name="de Groot N.N."/>
        </authorList>
    </citation>
    <scope>NUCLEOTIDE SEQUENCE [LARGE SCALE GENOMIC DNA]</scope>
    <source>
        <strain evidence="2 3">DSM 20117</strain>
    </source>
</reference>
<gene>
    <name evidence="2" type="ORF">SAMN04489742_1778</name>
</gene>
<proteinExistence type="predicted"/>
<sequence>MPEKPKSLLLPIMAAAIAGGLARMVVQKYRADKQAERAAHEDLARRVSEAVRNPRR</sequence>
<keyword evidence="3" id="KW-1185">Reference proteome</keyword>
<dbReference type="STRING" id="37928.SAMN04489742_1778"/>
<evidence type="ECO:0000256" key="1">
    <source>
        <dbReference type="SAM" id="MobiDB-lite"/>
    </source>
</evidence>
<accession>A0A1H1C7B5</accession>
<evidence type="ECO:0000313" key="2">
    <source>
        <dbReference type="EMBL" id="SDQ60038.1"/>
    </source>
</evidence>
<dbReference type="EMBL" id="FNKH01000002">
    <property type="protein sequence ID" value="SDQ60038.1"/>
    <property type="molecule type" value="Genomic_DNA"/>
</dbReference>
<evidence type="ECO:0000313" key="3">
    <source>
        <dbReference type="Proteomes" id="UP000181917"/>
    </source>
</evidence>
<dbReference type="AlphaFoldDB" id="A0A1H1C7B5"/>
<dbReference type="Proteomes" id="UP000181917">
    <property type="component" value="Unassembled WGS sequence"/>
</dbReference>
<name>A0A1H1C7B5_9MICC</name>
<organism evidence="2 3">
    <name type="scientific">Crystallibacter crystallopoietes</name>
    <dbReference type="NCBI Taxonomy" id="37928"/>
    <lineage>
        <taxon>Bacteria</taxon>
        <taxon>Bacillati</taxon>
        <taxon>Actinomycetota</taxon>
        <taxon>Actinomycetes</taxon>
        <taxon>Micrococcales</taxon>
        <taxon>Micrococcaceae</taxon>
        <taxon>Crystallibacter</taxon>
    </lineage>
</organism>
<feature type="compositionally biased region" description="Basic and acidic residues" evidence="1">
    <location>
        <begin position="35"/>
        <end position="49"/>
    </location>
</feature>
<protein>
    <submittedName>
        <fullName evidence="2">Uncharacterized protein</fullName>
    </submittedName>
</protein>
<feature type="region of interest" description="Disordered" evidence="1">
    <location>
        <begin position="35"/>
        <end position="56"/>
    </location>
</feature>